<name>A0A9X9Q601_GULGU</name>
<accession>A0A9X9Q601</accession>
<evidence type="ECO:0000256" key="1">
    <source>
        <dbReference type="SAM" id="MobiDB-lite"/>
    </source>
</evidence>
<feature type="region of interest" description="Disordered" evidence="1">
    <location>
        <begin position="1"/>
        <end position="21"/>
    </location>
</feature>
<organism evidence="2 3">
    <name type="scientific">Gulo gulo</name>
    <name type="common">Wolverine</name>
    <name type="synonym">Gluton</name>
    <dbReference type="NCBI Taxonomy" id="48420"/>
    <lineage>
        <taxon>Eukaryota</taxon>
        <taxon>Metazoa</taxon>
        <taxon>Chordata</taxon>
        <taxon>Craniata</taxon>
        <taxon>Vertebrata</taxon>
        <taxon>Euteleostomi</taxon>
        <taxon>Mammalia</taxon>
        <taxon>Eutheria</taxon>
        <taxon>Laurasiatheria</taxon>
        <taxon>Carnivora</taxon>
        <taxon>Caniformia</taxon>
        <taxon>Musteloidea</taxon>
        <taxon>Mustelidae</taxon>
        <taxon>Guloninae</taxon>
        <taxon>Gulo</taxon>
    </lineage>
</organism>
<reference evidence="2 3" key="1">
    <citation type="submission" date="2018-10" db="EMBL/GenBank/DDBJ databases">
        <authorList>
            <person name="Ekblom R."/>
            <person name="Jareborg N."/>
        </authorList>
    </citation>
    <scope>NUCLEOTIDE SEQUENCE [LARGE SCALE GENOMIC DNA]</scope>
    <source>
        <tissue evidence="2">Muscle</tissue>
    </source>
</reference>
<evidence type="ECO:0000313" key="3">
    <source>
        <dbReference type="Proteomes" id="UP000269945"/>
    </source>
</evidence>
<evidence type="ECO:0000313" key="2">
    <source>
        <dbReference type="EMBL" id="VCX31249.1"/>
    </source>
</evidence>
<sequence>MKPQARSLGRRTTLAAGEAGSRLRAVQASSGAWQSSASPSLWVPSPLHPNDPLGSGVPLELLFNPH</sequence>
<keyword evidence="3" id="KW-1185">Reference proteome</keyword>
<protein>
    <submittedName>
        <fullName evidence="2">Uncharacterized protein</fullName>
    </submittedName>
</protein>
<proteinExistence type="predicted"/>
<dbReference type="Proteomes" id="UP000269945">
    <property type="component" value="Unassembled WGS sequence"/>
</dbReference>
<dbReference type="EMBL" id="CYRY02040660">
    <property type="protein sequence ID" value="VCX31249.1"/>
    <property type="molecule type" value="Genomic_DNA"/>
</dbReference>
<feature type="non-terminal residue" evidence="2">
    <location>
        <position position="66"/>
    </location>
</feature>
<gene>
    <name evidence="2" type="ORF">BN2614_LOCUS1</name>
</gene>
<dbReference type="AlphaFoldDB" id="A0A9X9Q601"/>
<comment type="caution">
    <text evidence="2">The sequence shown here is derived from an EMBL/GenBank/DDBJ whole genome shotgun (WGS) entry which is preliminary data.</text>
</comment>